<dbReference type="Proteomes" id="UP000317178">
    <property type="component" value="Chromosome"/>
</dbReference>
<proteinExistence type="predicted"/>
<sequence precursor="true">MRLRLTIYLSLLLCSSIAYGAKYKTDNFVVTAPSEIIAKQVALTAEDCRKEIAIAWLGAELPGNWENPCKVFVKVGQLGAGGATTFKFNRGEVYGWDMEVQGTLERILDSVIPHEVSHTIFASYFRRPLPRWADEGAATIVEHISEKRRQLDLLHDVIDSDRRIPVKQLLEITEYPKNPQDVFTLYAEGFSLADFLIEAGGRKRFLDLIDVAHEQDWETAFRKIYKLDDLNQLENHWRKWIVAGSPRNQNNLDGVEVAVAEKSSEDSLIRGQSPDPKQISKPVFESSPKMTADRSLLIEESADRLERPQPLLLRISSKR</sequence>
<accession>A0A518CRZ6</accession>
<dbReference type="KEGG" id="plon:Pla110_37530"/>
<protein>
    <recommendedName>
        <fullName evidence="5">Peptidase MA-like domain-containing protein</fullName>
    </recommendedName>
</protein>
<evidence type="ECO:0000313" key="4">
    <source>
        <dbReference type="Proteomes" id="UP000317178"/>
    </source>
</evidence>
<feature type="region of interest" description="Disordered" evidence="1">
    <location>
        <begin position="265"/>
        <end position="291"/>
    </location>
</feature>
<evidence type="ECO:0000313" key="3">
    <source>
        <dbReference type="EMBL" id="QDU82001.1"/>
    </source>
</evidence>
<dbReference type="AlphaFoldDB" id="A0A518CRZ6"/>
<keyword evidence="2" id="KW-0732">Signal</keyword>
<name>A0A518CRZ6_9PLAN</name>
<dbReference type="EMBL" id="CP036281">
    <property type="protein sequence ID" value="QDU82001.1"/>
    <property type="molecule type" value="Genomic_DNA"/>
</dbReference>
<evidence type="ECO:0008006" key="5">
    <source>
        <dbReference type="Google" id="ProtNLM"/>
    </source>
</evidence>
<evidence type="ECO:0000256" key="1">
    <source>
        <dbReference type="SAM" id="MobiDB-lite"/>
    </source>
</evidence>
<reference evidence="3 4" key="1">
    <citation type="submission" date="2019-02" db="EMBL/GenBank/DDBJ databases">
        <title>Deep-cultivation of Planctomycetes and their phenomic and genomic characterization uncovers novel biology.</title>
        <authorList>
            <person name="Wiegand S."/>
            <person name="Jogler M."/>
            <person name="Boedeker C."/>
            <person name="Pinto D."/>
            <person name="Vollmers J."/>
            <person name="Rivas-Marin E."/>
            <person name="Kohn T."/>
            <person name="Peeters S.H."/>
            <person name="Heuer A."/>
            <person name="Rast P."/>
            <person name="Oberbeckmann S."/>
            <person name="Bunk B."/>
            <person name="Jeske O."/>
            <person name="Meyerdierks A."/>
            <person name="Storesund J.E."/>
            <person name="Kallscheuer N."/>
            <person name="Luecker S."/>
            <person name="Lage O.M."/>
            <person name="Pohl T."/>
            <person name="Merkel B.J."/>
            <person name="Hornburger P."/>
            <person name="Mueller R.-W."/>
            <person name="Bruemmer F."/>
            <person name="Labrenz M."/>
            <person name="Spormann A.M."/>
            <person name="Op den Camp H."/>
            <person name="Overmann J."/>
            <person name="Amann R."/>
            <person name="Jetten M.S.M."/>
            <person name="Mascher T."/>
            <person name="Medema M.H."/>
            <person name="Devos D.P."/>
            <person name="Kaster A.-K."/>
            <person name="Ovreas L."/>
            <person name="Rohde M."/>
            <person name="Galperin M.Y."/>
            <person name="Jogler C."/>
        </authorList>
    </citation>
    <scope>NUCLEOTIDE SEQUENCE [LARGE SCALE GENOMIC DNA]</scope>
    <source>
        <strain evidence="3 4">Pla110</strain>
    </source>
</reference>
<evidence type="ECO:0000256" key="2">
    <source>
        <dbReference type="SAM" id="SignalP"/>
    </source>
</evidence>
<feature type="chain" id="PRO_5022222800" description="Peptidase MA-like domain-containing protein" evidence="2">
    <location>
        <begin position="21"/>
        <end position="319"/>
    </location>
</feature>
<gene>
    <name evidence="3" type="ORF">Pla110_37530</name>
</gene>
<dbReference type="RefSeq" id="WP_144997818.1">
    <property type="nucleotide sequence ID" value="NZ_CP036281.1"/>
</dbReference>
<organism evidence="3 4">
    <name type="scientific">Polystyrenella longa</name>
    <dbReference type="NCBI Taxonomy" id="2528007"/>
    <lineage>
        <taxon>Bacteria</taxon>
        <taxon>Pseudomonadati</taxon>
        <taxon>Planctomycetota</taxon>
        <taxon>Planctomycetia</taxon>
        <taxon>Planctomycetales</taxon>
        <taxon>Planctomycetaceae</taxon>
        <taxon>Polystyrenella</taxon>
    </lineage>
</organism>
<dbReference type="OrthoDB" id="260154at2"/>
<keyword evidence="4" id="KW-1185">Reference proteome</keyword>
<feature type="signal peptide" evidence="2">
    <location>
        <begin position="1"/>
        <end position="20"/>
    </location>
</feature>